<organism evidence="4 5">
    <name type="scientific">Candida albicans</name>
    <name type="common">Yeast</name>
    <dbReference type="NCBI Taxonomy" id="5476"/>
    <lineage>
        <taxon>Eukaryota</taxon>
        <taxon>Fungi</taxon>
        <taxon>Dikarya</taxon>
        <taxon>Ascomycota</taxon>
        <taxon>Saccharomycotina</taxon>
        <taxon>Pichiomycetes</taxon>
        <taxon>Debaryomycetaceae</taxon>
        <taxon>Candida/Lodderomyces clade</taxon>
        <taxon>Candida</taxon>
    </lineage>
</organism>
<sequence length="450" mass="51913">MPRIKNQVEKEEQLIEEPKHERDNEYKDEQGVEPQEEEQDDDNDDDDEQLAEEDSEIGPARKRGRKRKITTVVEDEDNNTTKIRKKVKSEDDEGQAANENEEEDDDDDDEEEEEADEEDDDDGETEGDGKKKRGRKKKPKVQLYGDDVFDDEGNPLIIENDEVVIPQEDPKGKEKIDELGYLQGDRKFRMKTFKLLGKGDRLYMISTEPARLVGFRDSYLLFKTHRTLFKKVADNDEKMDLIQRGIIPNSYKGRAVNLVTARSIFREFGSRMIENGKKVIDDFWEQRAIDNGDIPGELADPDQLYKTKLSNVLGDSGIVSTGHATPLTATPIVNYQGDPTWMYQIAKQTSEYNKKLYELRTNNMYKGYKDTYTNLTLYPQSTQPTQIKYSKFNNNNGKLVYDIVMTNKNIRKPITGLAKVPQAILNEIDDPEIKQAIIDQQEYEISAREI</sequence>
<feature type="region of interest" description="Disordered" evidence="3">
    <location>
        <begin position="1"/>
        <end position="137"/>
    </location>
</feature>
<reference evidence="4 5" key="1">
    <citation type="submission" date="2020-03" db="EMBL/GenBank/DDBJ databases">
        <title>FDA dAtabase for Regulatory Grade micrObial Sequences (FDA-ARGOS): Supporting development and validation of Infectious Disease Dx tests.</title>
        <authorList>
            <person name="Campos J."/>
            <person name="Goldberg B."/>
            <person name="Tallon L."/>
            <person name="Sadzewicz L."/>
            <person name="Vavikolanu K."/>
            <person name="Mehta A."/>
            <person name="Aluvathingal J."/>
            <person name="Nadendla S."/>
            <person name="Nandy P."/>
            <person name="Geyer C."/>
            <person name="Yan Y."/>
            <person name="Sichtig H."/>
        </authorList>
    </citation>
    <scope>NUCLEOTIDE SEQUENCE [LARGE SCALE GENOMIC DNA]</scope>
    <source>
        <strain evidence="4 5">FDAARGOS_656</strain>
    </source>
</reference>
<dbReference type="PANTHER" id="PTHR22597:SF3">
    <property type="entry name" value="CHROMATIN STRUCTURE-REMODELING COMPLEX SUBUNIT RSC7"/>
    <property type="match status" value="1"/>
</dbReference>
<dbReference type="GO" id="GO:0031490">
    <property type="term" value="F:chromatin DNA binding"/>
    <property type="evidence" value="ECO:0007669"/>
    <property type="project" value="TreeGrafter"/>
</dbReference>
<dbReference type="Proteomes" id="UP000536275">
    <property type="component" value="Unassembled WGS sequence"/>
</dbReference>
<feature type="compositionally biased region" description="Basic residues" evidence="3">
    <location>
        <begin position="60"/>
        <end position="69"/>
    </location>
</feature>
<feature type="compositionally biased region" description="Acidic residues" evidence="3">
    <location>
        <begin position="34"/>
        <end position="56"/>
    </location>
</feature>
<evidence type="ECO:0000256" key="3">
    <source>
        <dbReference type="SAM" id="MobiDB-lite"/>
    </source>
</evidence>
<protein>
    <submittedName>
        <fullName evidence="4">Chromatin remodelling complex Rsc7/Swp82 subunit family protein</fullName>
    </submittedName>
</protein>
<proteinExistence type="predicted"/>
<dbReference type="GO" id="GO:0016586">
    <property type="term" value="C:RSC-type complex"/>
    <property type="evidence" value="ECO:0007669"/>
    <property type="project" value="TreeGrafter"/>
</dbReference>
<accession>A0A8H6BXD6</accession>
<evidence type="ECO:0000256" key="1">
    <source>
        <dbReference type="ARBA" id="ARBA00023015"/>
    </source>
</evidence>
<dbReference type="AlphaFoldDB" id="A0A8H6BXD6"/>
<keyword evidence="1" id="KW-0805">Transcription regulation</keyword>
<evidence type="ECO:0000313" key="4">
    <source>
        <dbReference type="EMBL" id="KAF6068855.1"/>
    </source>
</evidence>
<evidence type="ECO:0000313" key="5">
    <source>
        <dbReference type="Proteomes" id="UP000536275"/>
    </source>
</evidence>
<dbReference type="Pfam" id="PF08624">
    <property type="entry name" value="CRC_subunit"/>
    <property type="match status" value="1"/>
</dbReference>
<feature type="compositionally biased region" description="Basic and acidic residues" evidence="3">
    <location>
        <begin position="1"/>
        <end position="30"/>
    </location>
</feature>
<dbReference type="PANTHER" id="PTHR22597">
    <property type="entry name" value="POLYCOMB GROUP PROTEIN"/>
    <property type="match status" value="1"/>
</dbReference>
<gene>
    <name evidence="4" type="ORF">FOB64_003706</name>
</gene>
<dbReference type="InterPro" id="IPR013933">
    <property type="entry name" value="CRC_Rsc7/Swp82"/>
</dbReference>
<name>A0A8H6BXD6_CANAX</name>
<evidence type="ECO:0000256" key="2">
    <source>
        <dbReference type="ARBA" id="ARBA00023163"/>
    </source>
</evidence>
<feature type="compositionally biased region" description="Acidic residues" evidence="3">
    <location>
        <begin position="90"/>
        <end position="126"/>
    </location>
</feature>
<keyword evidence="2" id="KW-0804">Transcription</keyword>
<comment type="caution">
    <text evidence="4">The sequence shown here is derived from an EMBL/GenBank/DDBJ whole genome shotgun (WGS) entry which is preliminary data.</text>
</comment>
<dbReference type="EMBL" id="JABWAD010000050">
    <property type="protein sequence ID" value="KAF6068855.1"/>
    <property type="molecule type" value="Genomic_DNA"/>
</dbReference>